<accession>A0A239TH26</accession>
<evidence type="ECO:0000313" key="1">
    <source>
        <dbReference type="EMBL" id="GEP85345.1"/>
    </source>
</evidence>
<gene>
    <name evidence="1" type="ORF">SPI02_19300</name>
</gene>
<organism evidence="1 2">
    <name type="scientific">Staphylococcus piscifermentans</name>
    <dbReference type="NCBI Taxonomy" id="70258"/>
    <lineage>
        <taxon>Bacteria</taxon>
        <taxon>Bacillati</taxon>
        <taxon>Bacillota</taxon>
        <taxon>Bacilli</taxon>
        <taxon>Bacillales</taxon>
        <taxon>Staphylococcaceae</taxon>
        <taxon>Staphylococcus</taxon>
    </lineage>
</organism>
<name>A0A239TH26_9STAP</name>
<dbReference type="RefSeq" id="WP_095102986.1">
    <property type="nucleotide sequence ID" value="NZ_BKAR01000027.1"/>
</dbReference>
<protein>
    <submittedName>
        <fullName evidence="1">Uncharacterized protein</fullName>
    </submittedName>
</protein>
<dbReference type="Proteomes" id="UP000321736">
    <property type="component" value="Unassembled WGS sequence"/>
</dbReference>
<reference evidence="1 2" key="1">
    <citation type="submission" date="2019-07" db="EMBL/GenBank/DDBJ databases">
        <title>Whole genome shotgun sequence of Staphylococcus piscifermentans NBRC 109625.</title>
        <authorList>
            <person name="Hosoyama A."/>
            <person name="Uohara A."/>
            <person name="Ohji S."/>
            <person name="Ichikawa N."/>
        </authorList>
    </citation>
    <scope>NUCLEOTIDE SEQUENCE [LARGE SCALE GENOMIC DNA]</scope>
    <source>
        <strain evidence="1 2">NBRC 109625</strain>
    </source>
</reference>
<sequence>MKIIQSILEAFSAKASEETKEYLGTETMEKGAQLITDVTVDSITGLIPYIGPQILNFKARQAITNQKIFMEEIKKRLNILEKAVEEGGEEYQQKIDNIFLIGSDATNRCMQEDKIKYIANGVLNSIDNDYSFDMSILYFSILDKITILEIEILNNLKIPYYERKENYKSEIIKKFNITEEGYTAAKYNLIKVGLLESRTENYIQHDIDNILKSLLDAQKDINEISNFLKNKSKKLKVSGNKKVNSKTKNTIKISKLGSDFINHFIK</sequence>
<dbReference type="AlphaFoldDB" id="A0A239TH26"/>
<dbReference type="EMBL" id="BKAR01000027">
    <property type="protein sequence ID" value="GEP85345.1"/>
    <property type="molecule type" value="Genomic_DNA"/>
</dbReference>
<comment type="caution">
    <text evidence="1">The sequence shown here is derived from an EMBL/GenBank/DDBJ whole genome shotgun (WGS) entry which is preliminary data.</text>
</comment>
<keyword evidence="2" id="KW-1185">Reference proteome</keyword>
<proteinExistence type="predicted"/>
<evidence type="ECO:0000313" key="2">
    <source>
        <dbReference type="Proteomes" id="UP000321736"/>
    </source>
</evidence>